<evidence type="ECO:0000256" key="5">
    <source>
        <dbReference type="ARBA" id="ARBA00023591"/>
    </source>
</evidence>
<dbReference type="EMBL" id="JARPOI010000002">
    <property type="protein sequence ID" value="KAJ9187817.1"/>
    <property type="molecule type" value="Genomic_DNA"/>
</dbReference>
<protein>
    <submittedName>
        <fullName evidence="7">Uncharacterized protein</fullName>
    </submittedName>
</protein>
<accession>A0ABQ9N5K3</accession>
<evidence type="ECO:0000256" key="2">
    <source>
        <dbReference type="ARBA" id="ARBA00022523"/>
    </source>
</evidence>
<name>A0ABQ9N5K3_HEVBR</name>
<evidence type="ECO:0000256" key="4">
    <source>
        <dbReference type="ARBA" id="ARBA00022729"/>
    </source>
</evidence>
<feature type="signal peptide" evidence="6">
    <location>
        <begin position="1"/>
        <end position="24"/>
    </location>
</feature>
<keyword evidence="8" id="KW-1185">Reference proteome</keyword>
<evidence type="ECO:0000256" key="1">
    <source>
        <dbReference type="ARBA" id="ARBA00004271"/>
    </source>
</evidence>
<dbReference type="PANTHER" id="PTHR31279">
    <property type="entry name" value="PROTEIN EXORDIUM-LIKE 5"/>
    <property type="match status" value="1"/>
</dbReference>
<evidence type="ECO:0000313" key="8">
    <source>
        <dbReference type="Proteomes" id="UP001174677"/>
    </source>
</evidence>
<comment type="caution">
    <text evidence="7">The sequence shown here is derived from an EMBL/GenBank/DDBJ whole genome shotgun (WGS) entry which is preliminary data.</text>
</comment>
<gene>
    <name evidence="7" type="ORF">P3X46_003234</name>
</gene>
<dbReference type="InterPro" id="IPR006766">
    <property type="entry name" value="EXORDIUM-like"/>
</dbReference>
<evidence type="ECO:0000313" key="7">
    <source>
        <dbReference type="EMBL" id="KAJ9187817.1"/>
    </source>
</evidence>
<keyword evidence="3" id="KW-0964">Secreted</keyword>
<feature type="chain" id="PRO_5047011776" evidence="6">
    <location>
        <begin position="25"/>
        <end position="318"/>
    </location>
</feature>
<keyword evidence="2" id="KW-0052">Apoplast</keyword>
<reference evidence="7" key="1">
    <citation type="journal article" date="2023" name="Plant Biotechnol. J.">
        <title>Chromosome-level wild Hevea brasiliensis genome provides new tools for genomic-assisted breeding and valuable loci to elevate rubber yield.</title>
        <authorList>
            <person name="Cheng H."/>
            <person name="Song X."/>
            <person name="Hu Y."/>
            <person name="Wu T."/>
            <person name="Yang Q."/>
            <person name="An Z."/>
            <person name="Feng S."/>
            <person name="Deng Z."/>
            <person name="Wu W."/>
            <person name="Zeng X."/>
            <person name="Tu M."/>
            <person name="Wang X."/>
            <person name="Huang H."/>
        </authorList>
    </citation>
    <scope>NUCLEOTIDE SEQUENCE</scope>
    <source>
        <strain evidence="7">MT/VB/25A 57/8</strain>
    </source>
</reference>
<comment type="subcellular location">
    <subcellularLocation>
        <location evidence="1">Secreted</location>
        <location evidence="1">Extracellular space</location>
        <location evidence="1">Apoplast</location>
    </subcellularLocation>
</comment>
<evidence type="ECO:0000256" key="3">
    <source>
        <dbReference type="ARBA" id="ARBA00022525"/>
    </source>
</evidence>
<organism evidence="7 8">
    <name type="scientific">Hevea brasiliensis</name>
    <name type="common">Para rubber tree</name>
    <name type="synonym">Siphonia brasiliensis</name>
    <dbReference type="NCBI Taxonomy" id="3981"/>
    <lineage>
        <taxon>Eukaryota</taxon>
        <taxon>Viridiplantae</taxon>
        <taxon>Streptophyta</taxon>
        <taxon>Embryophyta</taxon>
        <taxon>Tracheophyta</taxon>
        <taxon>Spermatophyta</taxon>
        <taxon>Magnoliopsida</taxon>
        <taxon>eudicotyledons</taxon>
        <taxon>Gunneridae</taxon>
        <taxon>Pentapetalae</taxon>
        <taxon>rosids</taxon>
        <taxon>fabids</taxon>
        <taxon>Malpighiales</taxon>
        <taxon>Euphorbiaceae</taxon>
        <taxon>Crotonoideae</taxon>
        <taxon>Micrandreae</taxon>
        <taxon>Hevea</taxon>
    </lineage>
</organism>
<evidence type="ECO:0000256" key="6">
    <source>
        <dbReference type="SAM" id="SignalP"/>
    </source>
</evidence>
<dbReference type="Proteomes" id="UP001174677">
    <property type="component" value="Chromosome 2"/>
</dbReference>
<dbReference type="Pfam" id="PF04674">
    <property type="entry name" value="Phi_1"/>
    <property type="match status" value="1"/>
</dbReference>
<keyword evidence="4 6" id="KW-0732">Signal</keyword>
<proteinExistence type="inferred from homology"/>
<comment type="similarity">
    <text evidence="5">Belongs to the EXORDIUM family.</text>
</comment>
<sequence>MLARSLLCPLITIVALALAPRSYSNQTQTQSSSVALTSNTLAYHGGPLLTEPSVINVYLVWYGFFSIKDRNSILDFFASFNPEVIDPHLKPSVLTWWKITGSYKDKAQKPVSRAFRVVKQVADVYSLGKNIRRAQIADVVKNNIKAKRLPEDSKGFYLVLTSKDTIVEKFCRDSCGFHDSAQLSKVKVVYAHVGDSGQCPGFCAWPYAVPAYGPGPALVAPNGVSADGIIINIATVLAGAATNPYKNGYFQGNALAPLEAVSACPGIFGAGAYPGYPGKLIVDKTSKASYNAYGANGKKFLLPAIWDLPTSVCKAVAA</sequence>
<dbReference type="PANTHER" id="PTHR31279:SF58">
    <property type="entry name" value="PROTEIN EXORDIUM-LIKE 2"/>
    <property type="match status" value="1"/>
</dbReference>